<sequence>MERALNIKLRRELWQMRGQVLAIALVIAGGVAVCVMSLVNYSSLSATRADYYQQHQFAEVFVSVKRAPLNVLREIRRLPGVARVEDRVEGSAKLEMPGFSDPVSARLVSVPSTGQPGINRLFIRQGRLPEAGRAREVAVIGSFAEAHRLSLGDRFFAIINGRRQQLVLTGIVESPEFIYVLPPGGMLPDYQRFGVLWMNRDVLAPAFDMDGALNSLVVTLRRGNTLETVIDALDRVLEPYGTTGAYGRADQFSHRFLNDELNQLKTMATVFPLIFMSVAMFLLNVVIGRLIGTQRDIIAVLKAFGYGNREIAWHYSKLVMVIAVLGLLLGMVLGLWLGRALGELYMDYYRFPGLLFRIQPAWLLAIAALTLLVAWGGAWRSIRHAAALPPAEAMRPEGPARYHLSVLERVLRRTWFSQPSRMILRQLSRRPGRTALSVGGIAMATAIVLVGNFQFDSVSVMVHTQFARVQQQDLAAAFIDPVNASALFGLQRQPGIRYVEGRRVVPVRLVFGHRQWRSAITGIPSQAQLQFVIDENLQPVTLPVAGLLLTDYLAAELGVRPGESIQVQLLEGDRRTVAVPVTGISSEFVGVGAYMRLEALNRILGDGPLVNQAMINLEPALASSVYDRLRETPAVLGISIRQAMLDSFYDTLARTFLTFTFFNSLMGGIIAFGVVYNTIRISLAEKGRELASLRVLGYTHNEVAHILLGEVALLIVVGIPLGWFAGQGLAVLIITAMQTELYRVPLIITGQTLSVSALVVVVSALASGLVAWRRLRALDLVAVLKTRE</sequence>
<feature type="transmembrane region" description="Helical" evidence="7">
    <location>
        <begin position="435"/>
        <end position="455"/>
    </location>
</feature>
<keyword evidence="10" id="KW-1185">Reference proteome</keyword>
<keyword evidence="5 7" id="KW-1133">Transmembrane helix</keyword>
<feature type="domain" description="ABC3 transporter permease C-terminal" evidence="8">
    <location>
        <begin position="664"/>
        <end position="778"/>
    </location>
</feature>
<name>A0A1I6GFC8_9GAMM</name>
<dbReference type="AlphaFoldDB" id="A0A1I6GFC8"/>
<evidence type="ECO:0000256" key="6">
    <source>
        <dbReference type="ARBA" id="ARBA00023136"/>
    </source>
</evidence>
<dbReference type="GO" id="GO:0044874">
    <property type="term" value="P:lipoprotein localization to outer membrane"/>
    <property type="evidence" value="ECO:0007669"/>
    <property type="project" value="TreeGrafter"/>
</dbReference>
<keyword evidence="3" id="KW-1003">Cell membrane</keyword>
<accession>A0A1I6GFC8</accession>
<evidence type="ECO:0000256" key="5">
    <source>
        <dbReference type="ARBA" id="ARBA00022989"/>
    </source>
</evidence>
<dbReference type="Pfam" id="PF02687">
    <property type="entry name" value="FtsX"/>
    <property type="match status" value="2"/>
</dbReference>
<feature type="transmembrane region" description="Helical" evidence="7">
    <location>
        <begin position="711"/>
        <end position="734"/>
    </location>
</feature>
<evidence type="ECO:0000256" key="2">
    <source>
        <dbReference type="ARBA" id="ARBA00005236"/>
    </source>
</evidence>
<feature type="transmembrane region" description="Helical" evidence="7">
    <location>
        <begin position="270"/>
        <end position="292"/>
    </location>
</feature>
<feature type="transmembrane region" description="Helical" evidence="7">
    <location>
        <begin position="746"/>
        <end position="772"/>
    </location>
</feature>
<evidence type="ECO:0000313" key="9">
    <source>
        <dbReference type="EMBL" id="SFR40923.1"/>
    </source>
</evidence>
<comment type="subcellular location">
    <subcellularLocation>
        <location evidence="1">Cell membrane</location>
        <topology evidence="1">Multi-pass membrane protein</topology>
    </subcellularLocation>
</comment>
<dbReference type="InterPro" id="IPR003838">
    <property type="entry name" value="ABC3_permease_C"/>
</dbReference>
<evidence type="ECO:0000256" key="4">
    <source>
        <dbReference type="ARBA" id="ARBA00022692"/>
    </source>
</evidence>
<feature type="transmembrane region" description="Helical" evidence="7">
    <location>
        <begin position="20"/>
        <end position="39"/>
    </location>
</feature>
<feature type="domain" description="ABC3 transporter permease C-terminal" evidence="8">
    <location>
        <begin position="270"/>
        <end position="390"/>
    </location>
</feature>
<feature type="transmembrane region" description="Helical" evidence="7">
    <location>
        <begin position="358"/>
        <end position="378"/>
    </location>
</feature>
<dbReference type="GO" id="GO:0098797">
    <property type="term" value="C:plasma membrane protein complex"/>
    <property type="evidence" value="ECO:0007669"/>
    <property type="project" value="TreeGrafter"/>
</dbReference>
<organism evidence="9 10">
    <name type="scientific">Marinobacter gudaonensis</name>
    <dbReference type="NCBI Taxonomy" id="375760"/>
    <lineage>
        <taxon>Bacteria</taxon>
        <taxon>Pseudomonadati</taxon>
        <taxon>Pseudomonadota</taxon>
        <taxon>Gammaproteobacteria</taxon>
        <taxon>Pseudomonadales</taxon>
        <taxon>Marinobacteraceae</taxon>
        <taxon>Marinobacter</taxon>
    </lineage>
</organism>
<feature type="transmembrane region" description="Helical" evidence="7">
    <location>
        <begin position="656"/>
        <end position="679"/>
    </location>
</feature>
<evidence type="ECO:0000259" key="8">
    <source>
        <dbReference type="Pfam" id="PF02687"/>
    </source>
</evidence>
<reference evidence="10" key="1">
    <citation type="submission" date="2016-10" db="EMBL/GenBank/DDBJ databases">
        <authorList>
            <person name="Varghese N."/>
            <person name="Submissions S."/>
        </authorList>
    </citation>
    <scope>NUCLEOTIDE SEQUENCE [LARGE SCALE GENOMIC DNA]</scope>
    <source>
        <strain evidence="10">CGMCC 1.6294</strain>
    </source>
</reference>
<dbReference type="InterPro" id="IPR051447">
    <property type="entry name" value="Lipoprotein-release_system"/>
</dbReference>
<protein>
    <submittedName>
        <fullName evidence="9">Putative ABC transport system permease protein</fullName>
    </submittedName>
</protein>
<dbReference type="STRING" id="375760.SAMN04488073_0678"/>
<keyword evidence="4 7" id="KW-0812">Transmembrane</keyword>
<dbReference type="EMBL" id="FOYV01000001">
    <property type="protein sequence ID" value="SFR40923.1"/>
    <property type="molecule type" value="Genomic_DNA"/>
</dbReference>
<evidence type="ECO:0000256" key="1">
    <source>
        <dbReference type="ARBA" id="ARBA00004651"/>
    </source>
</evidence>
<feature type="transmembrane region" description="Helical" evidence="7">
    <location>
        <begin position="318"/>
        <end position="338"/>
    </location>
</feature>
<dbReference type="PANTHER" id="PTHR30489">
    <property type="entry name" value="LIPOPROTEIN-RELEASING SYSTEM TRANSMEMBRANE PROTEIN LOLE"/>
    <property type="match status" value="1"/>
</dbReference>
<evidence type="ECO:0000256" key="7">
    <source>
        <dbReference type="SAM" id="Phobius"/>
    </source>
</evidence>
<evidence type="ECO:0000256" key="3">
    <source>
        <dbReference type="ARBA" id="ARBA00022475"/>
    </source>
</evidence>
<comment type="similarity">
    <text evidence="2">Belongs to the ABC-4 integral membrane protein family. LolC/E subfamily.</text>
</comment>
<dbReference type="OrthoDB" id="5137249at2"/>
<evidence type="ECO:0000313" key="10">
    <source>
        <dbReference type="Proteomes" id="UP000199290"/>
    </source>
</evidence>
<keyword evidence="6 7" id="KW-0472">Membrane</keyword>
<gene>
    <name evidence="9" type="ORF">SAMN04488073_0678</name>
</gene>
<dbReference type="RefSeq" id="WP_091986052.1">
    <property type="nucleotide sequence ID" value="NZ_FOYV01000001.1"/>
</dbReference>
<proteinExistence type="inferred from homology"/>
<dbReference type="PANTHER" id="PTHR30489:SF0">
    <property type="entry name" value="LIPOPROTEIN-RELEASING SYSTEM TRANSMEMBRANE PROTEIN LOLE"/>
    <property type="match status" value="1"/>
</dbReference>
<dbReference type="Proteomes" id="UP000199290">
    <property type="component" value="Unassembled WGS sequence"/>
</dbReference>